<proteinExistence type="predicted"/>
<protein>
    <submittedName>
        <fullName evidence="1">Uncharacterized protein</fullName>
    </submittedName>
</protein>
<accession>A0A9P7ZBF4</accession>
<evidence type="ECO:0000313" key="1">
    <source>
        <dbReference type="EMBL" id="KAG9248816.1"/>
    </source>
</evidence>
<dbReference type="EMBL" id="MU253743">
    <property type="protein sequence ID" value="KAG9248816.1"/>
    <property type="molecule type" value="Genomic_DNA"/>
</dbReference>
<dbReference type="OrthoDB" id="3511743at2759"/>
<keyword evidence="2" id="KW-1185">Reference proteome</keyword>
<gene>
    <name evidence="1" type="ORF">BJ878DRAFT_486779</name>
</gene>
<evidence type="ECO:0000313" key="2">
    <source>
        <dbReference type="Proteomes" id="UP000887226"/>
    </source>
</evidence>
<comment type="caution">
    <text evidence="1">The sequence shown here is derived from an EMBL/GenBank/DDBJ whole genome shotgun (WGS) entry which is preliminary data.</text>
</comment>
<name>A0A9P7ZBF4_9HELO</name>
<sequence>MLRSKQGKRIPAEVCLNIVEQALKDDPKSIKGFVTISKDFNLLLKRYERSLVKNTLTPGINLHYNLLPSCANPEWVKNASPCSYRWLSELHMRTKHDSLYLAEHRMSLMWGSTWPLFPPRPGSTYTTPPEYAEFNKHMRMLKLQGIELLYEIADCTVGLKTGRQVDFMHELEPLELAKLGIMVVALSQGYDDLHGSLVEHLPGPVKRERICVYKNKLLRYGPYFAIAATKNDPWVTTVIDEGLNELGAFESSTMPWKVSAPSLQSQLWKILCQKVGCSLPDGWEKAKELVEEDLKARALDV</sequence>
<dbReference type="AlphaFoldDB" id="A0A9P7ZBF4"/>
<reference evidence="1" key="1">
    <citation type="journal article" date="2021" name="IMA Fungus">
        <title>Genomic characterization of three marine fungi, including Emericellopsis atlantica sp. nov. with signatures of a generalist lifestyle and marine biomass degradation.</title>
        <authorList>
            <person name="Hagestad O.C."/>
            <person name="Hou L."/>
            <person name="Andersen J.H."/>
            <person name="Hansen E.H."/>
            <person name="Altermark B."/>
            <person name="Li C."/>
            <person name="Kuhnert E."/>
            <person name="Cox R.J."/>
            <person name="Crous P.W."/>
            <person name="Spatafora J.W."/>
            <person name="Lail K."/>
            <person name="Amirebrahimi M."/>
            <person name="Lipzen A."/>
            <person name="Pangilinan J."/>
            <person name="Andreopoulos W."/>
            <person name="Hayes R.D."/>
            <person name="Ng V."/>
            <person name="Grigoriev I.V."/>
            <person name="Jackson S.A."/>
            <person name="Sutton T.D.S."/>
            <person name="Dobson A.D.W."/>
            <person name="Rama T."/>
        </authorList>
    </citation>
    <scope>NUCLEOTIDE SEQUENCE</scope>
    <source>
        <strain evidence="1">TRa3180A</strain>
    </source>
</reference>
<organism evidence="1 2">
    <name type="scientific">Calycina marina</name>
    <dbReference type="NCBI Taxonomy" id="1763456"/>
    <lineage>
        <taxon>Eukaryota</taxon>
        <taxon>Fungi</taxon>
        <taxon>Dikarya</taxon>
        <taxon>Ascomycota</taxon>
        <taxon>Pezizomycotina</taxon>
        <taxon>Leotiomycetes</taxon>
        <taxon>Helotiales</taxon>
        <taxon>Pezizellaceae</taxon>
        <taxon>Calycina</taxon>
    </lineage>
</organism>
<dbReference type="Proteomes" id="UP000887226">
    <property type="component" value="Unassembled WGS sequence"/>
</dbReference>